<dbReference type="GO" id="GO:0043328">
    <property type="term" value="P:protein transport to vacuole involved in ubiquitin-dependent protein catabolic process via the multivesicular body sorting pathway"/>
    <property type="evidence" value="ECO:0007669"/>
    <property type="project" value="TreeGrafter"/>
</dbReference>
<keyword evidence="9" id="KW-1185">Reference proteome</keyword>
<sequence>MTTPSSRPSPAEQPFTFPREYHFPPFFTRQRNAITYTAQCQKWSKLILDYCRAKRIWRLSLVDAIDGELFWNKSLNRRLSLADAREIIDVMKTKEGRAEWVSKDKNVALVYWRNPEEWATVIGDWIEETAQRNTVLTLYELTEGYLTASQEFHGMDTEILQKSLNVLVKRGKAQVFGSEDQQGVKFF</sequence>
<dbReference type="Proteomes" id="UP000750711">
    <property type="component" value="Unassembled WGS sequence"/>
</dbReference>
<dbReference type="FunFam" id="1.10.10.570:FF:000003">
    <property type="entry name" value="Vacuolar protein-sorting-associated protein 25"/>
    <property type="match status" value="1"/>
</dbReference>
<comment type="subcellular location">
    <subcellularLocation>
        <location evidence="1">Cytoplasm</location>
    </subcellularLocation>
</comment>
<accession>A0A9P8LHA0</accession>
<comment type="caution">
    <text evidence="8">The sequence shown here is derived from an EMBL/GenBank/DDBJ whole genome shotgun (WGS) entry which is preliminary data.</text>
</comment>
<evidence type="ECO:0000256" key="3">
    <source>
        <dbReference type="ARBA" id="ARBA00017934"/>
    </source>
</evidence>
<evidence type="ECO:0000256" key="2">
    <source>
        <dbReference type="ARBA" id="ARBA00009674"/>
    </source>
</evidence>
<keyword evidence="5" id="KW-0963">Cytoplasm</keyword>
<organism evidence="8 9">
    <name type="scientific">Trichoglossum hirsutum</name>
    <dbReference type="NCBI Taxonomy" id="265104"/>
    <lineage>
        <taxon>Eukaryota</taxon>
        <taxon>Fungi</taxon>
        <taxon>Dikarya</taxon>
        <taxon>Ascomycota</taxon>
        <taxon>Pezizomycotina</taxon>
        <taxon>Geoglossomycetes</taxon>
        <taxon>Geoglossales</taxon>
        <taxon>Geoglossaceae</taxon>
        <taxon>Trichoglossum</taxon>
    </lineage>
</organism>
<evidence type="ECO:0000256" key="7">
    <source>
        <dbReference type="ARBA" id="ARBA00030094"/>
    </source>
</evidence>
<dbReference type="GO" id="GO:0042803">
    <property type="term" value="F:protein homodimerization activity"/>
    <property type="evidence" value="ECO:0007669"/>
    <property type="project" value="TreeGrafter"/>
</dbReference>
<gene>
    <name evidence="8" type="ORF">GP486_001211</name>
</gene>
<dbReference type="GO" id="GO:0016236">
    <property type="term" value="P:macroautophagy"/>
    <property type="evidence" value="ECO:0007669"/>
    <property type="project" value="UniProtKB-ARBA"/>
</dbReference>
<dbReference type="EMBL" id="JAGHQM010000099">
    <property type="protein sequence ID" value="KAH0565394.1"/>
    <property type="molecule type" value="Genomic_DNA"/>
</dbReference>
<evidence type="ECO:0000256" key="1">
    <source>
        <dbReference type="ARBA" id="ARBA00004496"/>
    </source>
</evidence>
<proteinExistence type="inferred from homology"/>
<dbReference type="InterPro" id="IPR036390">
    <property type="entry name" value="WH_DNA-bd_sf"/>
</dbReference>
<keyword evidence="6" id="KW-0653">Protein transport</keyword>
<dbReference type="Gene3D" id="1.10.10.570">
    <property type="entry name" value="Winged helix' DNA-binding domain. Chain C. Domain 1"/>
    <property type="match status" value="1"/>
</dbReference>
<evidence type="ECO:0000313" key="9">
    <source>
        <dbReference type="Proteomes" id="UP000750711"/>
    </source>
</evidence>
<dbReference type="AlphaFoldDB" id="A0A9P8LHA0"/>
<dbReference type="InterPro" id="IPR014041">
    <property type="entry name" value="ESCRT-II_cplx_Vps25-sub_N"/>
</dbReference>
<evidence type="ECO:0000256" key="4">
    <source>
        <dbReference type="ARBA" id="ARBA00022448"/>
    </source>
</evidence>
<reference evidence="8" key="1">
    <citation type="submission" date="2021-03" db="EMBL/GenBank/DDBJ databases">
        <title>Comparative genomics and phylogenomic investigation of the class Geoglossomycetes provide insights into ecological specialization and systematics.</title>
        <authorList>
            <person name="Melie T."/>
            <person name="Pirro S."/>
            <person name="Miller A.N."/>
            <person name="Quandt A."/>
        </authorList>
    </citation>
    <scope>NUCLEOTIDE SEQUENCE</scope>
    <source>
        <strain evidence="8">CAQ_001_2017</strain>
    </source>
</reference>
<dbReference type="GO" id="GO:0005198">
    <property type="term" value="F:structural molecule activity"/>
    <property type="evidence" value="ECO:0007669"/>
    <property type="project" value="TreeGrafter"/>
</dbReference>
<dbReference type="PANTHER" id="PTHR13149">
    <property type="entry name" value="VACUOLAR PROTEIN SORTING-ASSOCIATED PROTEIN VPS25"/>
    <property type="match status" value="1"/>
</dbReference>
<keyword evidence="4" id="KW-0813">Transport</keyword>
<dbReference type="GO" id="GO:0000814">
    <property type="term" value="C:ESCRT II complex"/>
    <property type="evidence" value="ECO:0007669"/>
    <property type="project" value="InterPro"/>
</dbReference>
<dbReference type="SUPFAM" id="SSF46785">
    <property type="entry name" value="Winged helix' DNA-binding domain"/>
    <property type="match status" value="2"/>
</dbReference>
<evidence type="ECO:0000256" key="6">
    <source>
        <dbReference type="ARBA" id="ARBA00022927"/>
    </source>
</evidence>
<name>A0A9P8LHA0_9PEZI</name>
<dbReference type="Pfam" id="PF05871">
    <property type="entry name" value="ESCRT-II"/>
    <property type="match status" value="1"/>
</dbReference>
<protein>
    <recommendedName>
        <fullName evidence="3">Vacuolar protein-sorting-associated protein 25</fullName>
    </recommendedName>
    <alternativeName>
        <fullName evidence="7">ESCRT-II complex subunit VPS25</fullName>
    </alternativeName>
</protein>
<evidence type="ECO:0000313" key="8">
    <source>
        <dbReference type="EMBL" id="KAH0565394.1"/>
    </source>
</evidence>
<dbReference type="FunFam" id="1.10.10.10:FF:000141">
    <property type="entry name" value="vacuolar protein-sorting-associated protein 25"/>
    <property type="match status" value="1"/>
</dbReference>
<dbReference type="Gene3D" id="1.10.10.10">
    <property type="entry name" value="Winged helix-like DNA-binding domain superfamily/Winged helix DNA-binding domain"/>
    <property type="match status" value="1"/>
</dbReference>
<dbReference type="PANTHER" id="PTHR13149:SF0">
    <property type="entry name" value="VACUOLAR PROTEIN-SORTING-ASSOCIATED PROTEIN 25"/>
    <property type="match status" value="1"/>
</dbReference>
<comment type="similarity">
    <text evidence="2">Belongs to the VPS25 family.</text>
</comment>
<evidence type="ECO:0000256" key="5">
    <source>
        <dbReference type="ARBA" id="ARBA00022490"/>
    </source>
</evidence>
<dbReference type="InterPro" id="IPR036388">
    <property type="entry name" value="WH-like_DNA-bd_sf"/>
</dbReference>
<dbReference type="InterPro" id="IPR008570">
    <property type="entry name" value="ESCRT-II_cplx_Vps25-sub"/>
</dbReference>